<dbReference type="GO" id="GO:0043093">
    <property type="term" value="P:FtsZ-dependent cytokinesis"/>
    <property type="evidence" value="ECO:0007669"/>
    <property type="project" value="TreeGrafter"/>
</dbReference>
<dbReference type="EMBL" id="BARV01005916">
    <property type="protein sequence ID" value="GAI05136.1"/>
    <property type="molecule type" value="Genomic_DNA"/>
</dbReference>
<accession>X1LH29</accession>
<sequence length="79" mass="9265">LLFFIIFGEHGFIDLNILKTERNQLVEKNEQLTHENISLSIEIDRLKHDPKYIENIARQELGMVGEDELILKPQKLPQP</sequence>
<evidence type="ECO:0000256" key="6">
    <source>
        <dbReference type="ARBA" id="ARBA00023306"/>
    </source>
</evidence>
<keyword evidence="6" id="KW-0131">Cell cycle</keyword>
<feature type="coiled-coil region" evidence="7">
    <location>
        <begin position="15"/>
        <end position="49"/>
    </location>
</feature>
<keyword evidence="7" id="KW-0175">Coiled coil</keyword>
<keyword evidence="1" id="KW-1003">Cell membrane</keyword>
<dbReference type="PANTHER" id="PTHR37485:SF1">
    <property type="entry name" value="CELL DIVISION PROTEIN FTSB"/>
    <property type="match status" value="1"/>
</dbReference>
<dbReference type="Pfam" id="PF04977">
    <property type="entry name" value="DivIC"/>
    <property type="match status" value="1"/>
</dbReference>
<dbReference type="InterPro" id="IPR023081">
    <property type="entry name" value="Cell_div_FtsB"/>
</dbReference>
<evidence type="ECO:0000256" key="4">
    <source>
        <dbReference type="ARBA" id="ARBA00022989"/>
    </source>
</evidence>
<protein>
    <recommendedName>
        <fullName evidence="9">Septum formation initiator family protein</fullName>
    </recommendedName>
</protein>
<dbReference type="InterPro" id="IPR007060">
    <property type="entry name" value="FtsL/DivIC"/>
</dbReference>
<name>X1LH29_9ZZZZ</name>
<proteinExistence type="predicted"/>
<evidence type="ECO:0000256" key="3">
    <source>
        <dbReference type="ARBA" id="ARBA00022692"/>
    </source>
</evidence>
<dbReference type="PANTHER" id="PTHR37485">
    <property type="entry name" value="CELL DIVISION PROTEIN FTSB"/>
    <property type="match status" value="1"/>
</dbReference>
<keyword evidence="4" id="KW-1133">Transmembrane helix</keyword>
<dbReference type="GO" id="GO:0030428">
    <property type="term" value="C:cell septum"/>
    <property type="evidence" value="ECO:0007669"/>
    <property type="project" value="TreeGrafter"/>
</dbReference>
<evidence type="ECO:0000256" key="1">
    <source>
        <dbReference type="ARBA" id="ARBA00022475"/>
    </source>
</evidence>
<reference evidence="8" key="1">
    <citation type="journal article" date="2014" name="Front. Microbiol.">
        <title>High frequency of phylogenetically diverse reductive dehalogenase-homologous genes in deep subseafloor sedimentary metagenomes.</title>
        <authorList>
            <person name="Kawai M."/>
            <person name="Futagami T."/>
            <person name="Toyoda A."/>
            <person name="Takaki Y."/>
            <person name="Nishi S."/>
            <person name="Hori S."/>
            <person name="Arai W."/>
            <person name="Tsubouchi T."/>
            <person name="Morono Y."/>
            <person name="Uchiyama I."/>
            <person name="Ito T."/>
            <person name="Fujiyama A."/>
            <person name="Inagaki F."/>
            <person name="Takami H."/>
        </authorList>
    </citation>
    <scope>NUCLEOTIDE SEQUENCE</scope>
    <source>
        <strain evidence="8">Expedition CK06-06</strain>
    </source>
</reference>
<evidence type="ECO:0008006" key="9">
    <source>
        <dbReference type="Google" id="ProtNLM"/>
    </source>
</evidence>
<keyword evidence="5" id="KW-0472">Membrane</keyword>
<gene>
    <name evidence="8" type="ORF">S06H3_12042</name>
</gene>
<evidence type="ECO:0000256" key="5">
    <source>
        <dbReference type="ARBA" id="ARBA00023136"/>
    </source>
</evidence>
<keyword evidence="3" id="KW-0812">Transmembrane</keyword>
<feature type="non-terminal residue" evidence="8">
    <location>
        <position position="1"/>
    </location>
</feature>
<keyword evidence="2" id="KW-0132">Cell division</keyword>
<dbReference type="AlphaFoldDB" id="X1LH29"/>
<organism evidence="8">
    <name type="scientific">marine sediment metagenome</name>
    <dbReference type="NCBI Taxonomy" id="412755"/>
    <lineage>
        <taxon>unclassified sequences</taxon>
        <taxon>metagenomes</taxon>
        <taxon>ecological metagenomes</taxon>
    </lineage>
</organism>
<evidence type="ECO:0000256" key="7">
    <source>
        <dbReference type="SAM" id="Coils"/>
    </source>
</evidence>
<evidence type="ECO:0000313" key="8">
    <source>
        <dbReference type="EMBL" id="GAI05136.1"/>
    </source>
</evidence>
<evidence type="ECO:0000256" key="2">
    <source>
        <dbReference type="ARBA" id="ARBA00022618"/>
    </source>
</evidence>
<comment type="caution">
    <text evidence="8">The sequence shown here is derived from an EMBL/GenBank/DDBJ whole genome shotgun (WGS) entry which is preliminary data.</text>
</comment>